<dbReference type="CDD" id="cd06225">
    <property type="entry name" value="HAMP"/>
    <property type="match status" value="1"/>
</dbReference>
<name>A0A249MTA9_SPHXE</name>
<dbReference type="InterPro" id="IPR005467">
    <property type="entry name" value="His_kinase_dom"/>
</dbReference>
<dbReference type="KEGG" id="shyd:CJD35_07905"/>
<keyword evidence="8 11" id="KW-1133">Transmembrane helix</keyword>
<dbReference type="EC" id="2.7.13.3" evidence="3"/>
<keyword evidence="9" id="KW-0902">Two-component regulatory system</keyword>
<dbReference type="GO" id="GO:0005886">
    <property type="term" value="C:plasma membrane"/>
    <property type="evidence" value="ECO:0007669"/>
    <property type="project" value="TreeGrafter"/>
</dbReference>
<evidence type="ECO:0000256" key="7">
    <source>
        <dbReference type="ARBA" id="ARBA00022777"/>
    </source>
</evidence>
<dbReference type="Pfam" id="PF00512">
    <property type="entry name" value="HisKA"/>
    <property type="match status" value="1"/>
</dbReference>
<dbReference type="InterPro" id="IPR003594">
    <property type="entry name" value="HATPase_dom"/>
</dbReference>
<dbReference type="RefSeq" id="WP_017183902.1">
    <property type="nucleotide sequence ID" value="NZ_CP022745.1"/>
</dbReference>
<dbReference type="SUPFAM" id="SSF47384">
    <property type="entry name" value="Homodimeric domain of signal transducing histidine kinase"/>
    <property type="match status" value="1"/>
</dbReference>
<organism evidence="14 15">
    <name type="scientific">Sphingobium xenophagum</name>
    <dbReference type="NCBI Taxonomy" id="121428"/>
    <lineage>
        <taxon>Bacteria</taxon>
        <taxon>Pseudomonadati</taxon>
        <taxon>Pseudomonadota</taxon>
        <taxon>Alphaproteobacteria</taxon>
        <taxon>Sphingomonadales</taxon>
        <taxon>Sphingomonadaceae</taxon>
        <taxon>Sphingobium</taxon>
    </lineage>
</organism>
<evidence type="ECO:0000256" key="4">
    <source>
        <dbReference type="ARBA" id="ARBA00022553"/>
    </source>
</evidence>
<dbReference type="Gene3D" id="1.10.287.130">
    <property type="match status" value="1"/>
</dbReference>
<dbReference type="PRINTS" id="PR00344">
    <property type="entry name" value="BCTRLSENSOR"/>
</dbReference>
<dbReference type="Pfam" id="PF00672">
    <property type="entry name" value="HAMP"/>
    <property type="match status" value="1"/>
</dbReference>
<dbReference type="InterPro" id="IPR036890">
    <property type="entry name" value="HATPase_C_sf"/>
</dbReference>
<evidence type="ECO:0000256" key="9">
    <source>
        <dbReference type="ARBA" id="ARBA00023012"/>
    </source>
</evidence>
<evidence type="ECO:0000256" key="1">
    <source>
        <dbReference type="ARBA" id="ARBA00000085"/>
    </source>
</evidence>
<dbReference type="InterPro" id="IPR003660">
    <property type="entry name" value="HAMP_dom"/>
</dbReference>
<dbReference type="PROSITE" id="PS50109">
    <property type="entry name" value="HIS_KIN"/>
    <property type="match status" value="1"/>
</dbReference>
<dbReference type="Proteomes" id="UP000217141">
    <property type="component" value="Chromosome I"/>
</dbReference>
<dbReference type="InterPro" id="IPR004358">
    <property type="entry name" value="Sig_transdc_His_kin-like_C"/>
</dbReference>
<dbReference type="SMART" id="SM00304">
    <property type="entry name" value="HAMP"/>
    <property type="match status" value="1"/>
</dbReference>
<evidence type="ECO:0000256" key="10">
    <source>
        <dbReference type="ARBA" id="ARBA00023136"/>
    </source>
</evidence>
<dbReference type="CDD" id="cd00075">
    <property type="entry name" value="HATPase"/>
    <property type="match status" value="1"/>
</dbReference>
<evidence type="ECO:0000256" key="8">
    <source>
        <dbReference type="ARBA" id="ARBA00022989"/>
    </source>
</evidence>
<dbReference type="SMART" id="SM00387">
    <property type="entry name" value="HATPase_c"/>
    <property type="match status" value="1"/>
</dbReference>
<dbReference type="CDD" id="cd00082">
    <property type="entry name" value="HisKA"/>
    <property type="match status" value="1"/>
</dbReference>
<dbReference type="Gene3D" id="6.10.340.10">
    <property type="match status" value="1"/>
</dbReference>
<evidence type="ECO:0000259" key="12">
    <source>
        <dbReference type="PROSITE" id="PS50109"/>
    </source>
</evidence>
<evidence type="ECO:0000313" key="14">
    <source>
        <dbReference type="EMBL" id="ASY44377.1"/>
    </source>
</evidence>
<dbReference type="PANTHER" id="PTHR45436">
    <property type="entry name" value="SENSOR HISTIDINE KINASE YKOH"/>
    <property type="match status" value="1"/>
</dbReference>
<protein>
    <recommendedName>
        <fullName evidence="3">histidine kinase</fullName>
        <ecNumber evidence="3">2.7.13.3</ecNumber>
    </recommendedName>
</protein>
<keyword evidence="5" id="KW-0808">Transferase</keyword>
<dbReference type="AlphaFoldDB" id="A0A249MTA9"/>
<feature type="domain" description="Histidine kinase" evidence="12">
    <location>
        <begin position="244"/>
        <end position="454"/>
    </location>
</feature>
<evidence type="ECO:0000313" key="15">
    <source>
        <dbReference type="Proteomes" id="UP000217141"/>
    </source>
</evidence>
<sequence length="454" mass="48947">MTATRALRWLRSSHARFIGLILLLELVFGGALLLSVTQLVHASLDAADNAIARDTRDTLLEIGRQDGDRALASAVTARAQEESDAVLLLARADGGRIAGNLSGWPPVIPADTKGVKAKLYRIGDTDALSYTIVATRLRDGRRLMVGESTDDSDQIRETVERTLLTALLMALPLAIVAAWLVVHIIDRRIGHIAATAARVGAGEIDRRVPLDGSGDSFDTLGRTINNMLDQIGALLAELRTVTDSIAHDLRSPLTRLRTRIDRAMLSDNPADLREAIDGISREADQLLAMLATALEVSRMEAGIGRDRFVATDLAAMLIDMGELYEPVSEDQGRTLAISIEHPVTLPVHRELLGQAIANLIDNALKYGAGRMTLYLAVEGDDVIVGLADQGAGIAPEREAEALRRFGRLDPARGIAGAGLGLSLIAAVARMHGGDVRFDRRDEQFAVEMLLRRPA</sequence>
<comment type="catalytic activity">
    <reaction evidence="1">
        <text>ATP + protein L-histidine = ADP + protein N-phospho-L-histidine.</text>
        <dbReference type="EC" id="2.7.13.3"/>
    </reaction>
</comment>
<evidence type="ECO:0000256" key="6">
    <source>
        <dbReference type="ARBA" id="ARBA00022692"/>
    </source>
</evidence>
<dbReference type="InterPro" id="IPR003661">
    <property type="entry name" value="HisK_dim/P_dom"/>
</dbReference>
<keyword evidence="4" id="KW-0597">Phosphoprotein</keyword>
<dbReference type="InterPro" id="IPR036097">
    <property type="entry name" value="HisK_dim/P_sf"/>
</dbReference>
<dbReference type="InterPro" id="IPR050428">
    <property type="entry name" value="TCS_sensor_his_kinase"/>
</dbReference>
<keyword evidence="7 14" id="KW-0418">Kinase</keyword>
<keyword evidence="10 11" id="KW-0472">Membrane</keyword>
<dbReference type="PROSITE" id="PS50885">
    <property type="entry name" value="HAMP"/>
    <property type="match status" value="1"/>
</dbReference>
<evidence type="ECO:0000259" key="13">
    <source>
        <dbReference type="PROSITE" id="PS50885"/>
    </source>
</evidence>
<evidence type="ECO:0000256" key="11">
    <source>
        <dbReference type="SAM" id="Phobius"/>
    </source>
</evidence>
<dbReference type="GO" id="GO:0000155">
    <property type="term" value="F:phosphorelay sensor kinase activity"/>
    <property type="evidence" value="ECO:0007669"/>
    <property type="project" value="InterPro"/>
</dbReference>
<dbReference type="SMART" id="SM00388">
    <property type="entry name" value="HisKA"/>
    <property type="match status" value="1"/>
</dbReference>
<evidence type="ECO:0000256" key="5">
    <source>
        <dbReference type="ARBA" id="ARBA00022679"/>
    </source>
</evidence>
<feature type="domain" description="HAMP" evidence="13">
    <location>
        <begin position="183"/>
        <end position="236"/>
    </location>
</feature>
<dbReference type="Pfam" id="PF02518">
    <property type="entry name" value="HATPase_c"/>
    <property type="match status" value="1"/>
</dbReference>
<feature type="transmembrane region" description="Helical" evidence="11">
    <location>
        <begin position="163"/>
        <end position="182"/>
    </location>
</feature>
<accession>A0A249MTA9</accession>
<dbReference type="Gene3D" id="3.30.565.10">
    <property type="entry name" value="Histidine kinase-like ATPase, C-terminal domain"/>
    <property type="match status" value="1"/>
</dbReference>
<gene>
    <name evidence="14" type="ORF">CJD35_07905</name>
</gene>
<evidence type="ECO:0000256" key="2">
    <source>
        <dbReference type="ARBA" id="ARBA00004370"/>
    </source>
</evidence>
<dbReference type="PANTHER" id="PTHR45436:SF8">
    <property type="entry name" value="HISTIDINE KINASE"/>
    <property type="match status" value="1"/>
</dbReference>
<keyword evidence="6 11" id="KW-0812">Transmembrane</keyword>
<reference evidence="14 15" key="1">
    <citation type="submission" date="2017-08" db="EMBL/GenBank/DDBJ databases">
        <title>Whole Genome Sequence of Sphingobium hydrophobicum C1: Insights into Adaption to the Electronic-waste Contaminated Sediment.</title>
        <authorList>
            <person name="Song D."/>
            <person name="Chen X."/>
            <person name="Xu M."/>
        </authorList>
    </citation>
    <scope>NUCLEOTIDE SEQUENCE [LARGE SCALE GENOMIC DNA]</scope>
    <source>
        <strain evidence="14 15">C1</strain>
    </source>
</reference>
<comment type="subcellular location">
    <subcellularLocation>
        <location evidence="2">Membrane</location>
    </subcellularLocation>
</comment>
<dbReference type="EMBL" id="CP022745">
    <property type="protein sequence ID" value="ASY44377.1"/>
    <property type="molecule type" value="Genomic_DNA"/>
</dbReference>
<dbReference type="SUPFAM" id="SSF55874">
    <property type="entry name" value="ATPase domain of HSP90 chaperone/DNA topoisomerase II/histidine kinase"/>
    <property type="match status" value="1"/>
</dbReference>
<proteinExistence type="predicted"/>
<evidence type="ECO:0000256" key="3">
    <source>
        <dbReference type="ARBA" id="ARBA00012438"/>
    </source>
</evidence>